<name>A0ACB9A4Z5_9ASTR</name>
<keyword evidence="2" id="KW-1185">Reference proteome</keyword>
<gene>
    <name evidence="1" type="ORF">L1987_75266</name>
</gene>
<comment type="caution">
    <text evidence="1">The sequence shown here is derived from an EMBL/GenBank/DDBJ whole genome shotgun (WGS) entry which is preliminary data.</text>
</comment>
<proteinExistence type="predicted"/>
<protein>
    <submittedName>
        <fullName evidence="1">Uncharacterized protein</fullName>
    </submittedName>
</protein>
<reference evidence="2" key="1">
    <citation type="journal article" date="2022" name="Mol. Ecol. Resour.">
        <title>The genomes of chicory, endive, great burdock and yacon provide insights into Asteraceae palaeo-polyploidization history and plant inulin production.</title>
        <authorList>
            <person name="Fan W."/>
            <person name="Wang S."/>
            <person name="Wang H."/>
            <person name="Wang A."/>
            <person name="Jiang F."/>
            <person name="Liu H."/>
            <person name="Zhao H."/>
            <person name="Xu D."/>
            <person name="Zhang Y."/>
        </authorList>
    </citation>
    <scope>NUCLEOTIDE SEQUENCE [LARGE SCALE GENOMIC DNA]</scope>
    <source>
        <strain evidence="2">cv. Yunnan</strain>
    </source>
</reference>
<evidence type="ECO:0000313" key="2">
    <source>
        <dbReference type="Proteomes" id="UP001056120"/>
    </source>
</evidence>
<accession>A0ACB9A4Z5</accession>
<dbReference type="EMBL" id="CM042042">
    <property type="protein sequence ID" value="KAI3705036.1"/>
    <property type="molecule type" value="Genomic_DNA"/>
</dbReference>
<evidence type="ECO:0000313" key="1">
    <source>
        <dbReference type="EMBL" id="KAI3705036.1"/>
    </source>
</evidence>
<sequence>MEWSHVSPGDVISLDLSNGMLQGTIHPNTSLFHLPHLEKLNLAFNDFTASEFPNGIGRLSSILTHLNISMCGFSSQIPKDITHLHKLVSLDLSYNDFDFNLRPHAFNNLFRNFTVLEELSLQGVVISSVLPTYLNISSSLKLLDLRDTAVQGKLPRNIFKHPSLEKVYLSSNSLTGQVPWEISLLPNLVTLDLSLNDNLRIQPDVFIRFLQNSTLLKEVSLANVNTVGIQW</sequence>
<reference evidence="1 2" key="2">
    <citation type="journal article" date="2022" name="Mol. Ecol. Resour.">
        <title>The genomes of chicory, endive, great burdock and yacon provide insights into Asteraceae paleo-polyploidization history and plant inulin production.</title>
        <authorList>
            <person name="Fan W."/>
            <person name="Wang S."/>
            <person name="Wang H."/>
            <person name="Wang A."/>
            <person name="Jiang F."/>
            <person name="Liu H."/>
            <person name="Zhao H."/>
            <person name="Xu D."/>
            <person name="Zhang Y."/>
        </authorList>
    </citation>
    <scope>NUCLEOTIDE SEQUENCE [LARGE SCALE GENOMIC DNA]</scope>
    <source>
        <strain evidence="2">cv. Yunnan</strain>
        <tissue evidence="1">Leaves</tissue>
    </source>
</reference>
<organism evidence="1 2">
    <name type="scientific">Smallanthus sonchifolius</name>
    <dbReference type="NCBI Taxonomy" id="185202"/>
    <lineage>
        <taxon>Eukaryota</taxon>
        <taxon>Viridiplantae</taxon>
        <taxon>Streptophyta</taxon>
        <taxon>Embryophyta</taxon>
        <taxon>Tracheophyta</taxon>
        <taxon>Spermatophyta</taxon>
        <taxon>Magnoliopsida</taxon>
        <taxon>eudicotyledons</taxon>
        <taxon>Gunneridae</taxon>
        <taxon>Pentapetalae</taxon>
        <taxon>asterids</taxon>
        <taxon>campanulids</taxon>
        <taxon>Asterales</taxon>
        <taxon>Asteraceae</taxon>
        <taxon>Asteroideae</taxon>
        <taxon>Heliantheae alliance</taxon>
        <taxon>Millerieae</taxon>
        <taxon>Smallanthus</taxon>
    </lineage>
</organism>
<dbReference type="Proteomes" id="UP001056120">
    <property type="component" value="Linkage Group LG25"/>
</dbReference>